<dbReference type="Proteomes" id="UP001269271">
    <property type="component" value="Unassembled WGS sequence"/>
</dbReference>
<feature type="transmembrane region" description="Helical" evidence="8">
    <location>
        <begin position="77"/>
        <end position="96"/>
    </location>
</feature>
<feature type="transmembrane region" description="Helical" evidence="8">
    <location>
        <begin position="176"/>
        <end position="194"/>
    </location>
</feature>
<dbReference type="InterPro" id="IPR003352">
    <property type="entry name" value="PTS_EIIC"/>
</dbReference>
<evidence type="ECO:0000256" key="1">
    <source>
        <dbReference type="ARBA" id="ARBA00004651"/>
    </source>
</evidence>
<evidence type="ECO:0000256" key="3">
    <source>
        <dbReference type="ARBA" id="ARBA00022475"/>
    </source>
</evidence>
<keyword evidence="6 8" id="KW-1133">Transmembrane helix</keyword>
<organism evidence="12 14">
    <name type="scientific">Staphylococcus haemolyticus</name>
    <dbReference type="NCBI Taxonomy" id="1283"/>
    <lineage>
        <taxon>Bacteria</taxon>
        <taxon>Bacillati</taxon>
        <taxon>Bacillota</taxon>
        <taxon>Bacilli</taxon>
        <taxon>Bacillales</taxon>
        <taxon>Staphylococcaceae</taxon>
        <taxon>Staphylococcus</taxon>
    </lineage>
</organism>
<feature type="transmembrane region" description="Helical" evidence="8">
    <location>
        <begin position="103"/>
        <end position="128"/>
    </location>
</feature>
<dbReference type="KEGG" id="shh:ShL2_00386"/>
<evidence type="ECO:0000256" key="2">
    <source>
        <dbReference type="ARBA" id="ARBA00022448"/>
    </source>
</evidence>
<comment type="caution">
    <text evidence="12">The sequence shown here is derived from an EMBL/GenBank/DDBJ whole genome shotgun (WGS) entry which is preliminary data.</text>
</comment>
<keyword evidence="3" id="KW-1003">Cell membrane</keyword>
<evidence type="ECO:0000256" key="6">
    <source>
        <dbReference type="ARBA" id="ARBA00022989"/>
    </source>
</evidence>
<evidence type="ECO:0000259" key="9">
    <source>
        <dbReference type="Pfam" id="PF13303"/>
    </source>
</evidence>
<dbReference type="EMBL" id="PGWX01000233">
    <property type="protein sequence ID" value="PPJ76269.1"/>
    <property type="molecule type" value="Genomic_DNA"/>
</dbReference>
<gene>
    <name evidence="11" type="ORF">CV019_03705</name>
    <name evidence="12" type="ORF">FNL11_02510</name>
    <name evidence="10" type="ORF">RO950_08650</name>
</gene>
<feature type="transmembrane region" description="Helical" evidence="8">
    <location>
        <begin position="311"/>
        <end position="336"/>
    </location>
</feature>
<reference evidence="12 14" key="2">
    <citation type="submission" date="2019-07" db="EMBL/GenBank/DDBJ databases">
        <title>Genome Sequencing and Assembly of Staphylococcus haemolyticus SDA2.</title>
        <authorList>
            <person name="Emmons C.B."/>
            <person name="Park C."/>
            <person name="Sevigny J.L."/>
            <person name="Andam C."/>
        </authorList>
    </citation>
    <scope>NUCLEOTIDE SEQUENCE [LARGE SCALE GENOMIC DNA]</scope>
    <source>
        <strain evidence="12 14">SDA2</strain>
    </source>
</reference>
<proteinExistence type="predicted"/>
<evidence type="ECO:0000313" key="13">
    <source>
        <dbReference type="Proteomes" id="UP000238153"/>
    </source>
</evidence>
<keyword evidence="15" id="KW-1185">Reference proteome</keyword>
<evidence type="ECO:0000256" key="8">
    <source>
        <dbReference type="SAM" id="Phobius"/>
    </source>
</evidence>
<feature type="transmembrane region" description="Helical" evidence="8">
    <location>
        <begin position="258"/>
        <end position="281"/>
    </location>
</feature>
<reference evidence="10 15" key="3">
    <citation type="submission" date="2023-08" db="EMBL/GenBank/DDBJ databases">
        <title>Genomic surveillance of Staphylococcus haemolyticus neonatal outbreak in southern France.</title>
        <authorList>
            <person name="Magnan C."/>
            <person name="Morsli M."/>
            <person name="Thiery B."/>
            <person name="Salipante F."/>
            <person name="Attar J."/>
            <person name="Massimo D.M."/>
            <person name="Ory J."/>
            <person name="Pantel A."/>
            <person name="Lavigne J.-P."/>
        </authorList>
    </citation>
    <scope>NUCLEOTIDE SEQUENCE [LARGE SCALE GENOMIC DNA]</scope>
    <source>
        <strain evidence="10 15">NSH026</strain>
    </source>
</reference>
<dbReference type="EMBL" id="JAVSOO010000021">
    <property type="protein sequence ID" value="MDT4287089.1"/>
    <property type="molecule type" value="Genomic_DNA"/>
</dbReference>
<feature type="transmembrane region" description="Helical" evidence="8">
    <location>
        <begin position="200"/>
        <end position="222"/>
    </location>
</feature>
<dbReference type="Pfam" id="PF13303">
    <property type="entry name" value="PTS_EIIC_2"/>
    <property type="match status" value="1"/>
</dbReference>
<dbReference type="RefSeq" id="WP_016931231.1">
    <property type="nucleotide sequence ID" value="NZ_CABMHO010000025.1"/>
</dbReference>
<dbReference type="EMBL" id="VJMP01000002">
    <property type="protein sequence ID" value="TRL78470.1"/>
    <property type="molecule type" value="Genomic_DNA"/>
</dbReference>
<dbReference type="GO" id="GO:0008982">
    <property type="term" value="F:protein-N(PI)-phosphohistidine-sugar phosphotransferase activity"/>
    <property type="evidence" value="ECO:0007669"/>
    <property type="project" value="InterPro"/>
</dbReference>
<protein>
    <submittedName>
        <fullName evidence="12">PTS transporter subunit IIC</fullName>
    </submittedName>
</protein>
<dbReference type="Proteomes" id="UP000316594">
    <property type="component" value="Unassembled WGS sequence"/>
</dbReference>
<evidence type="ECO:0000256" key="4">
    <source>
        <dbReference type="ARBA" id="ARBA00022597"/>
    </source>
</evidence>
<feature type="transmembrane region" description="Helical" evidence="8">
    <location>
        <begin position="47"/>
        <end position="71"/>
    </location>
</feature>
<sequence>MTSTLREIGVKDFTFRVLSGVAIGIVVGLVPNAILGEIFKAFMHHHPFFGTLLHVVQAMQFTVPALIGALIALKFDMTPLAIAVVACASYVGSGAAQFKNGAWVIAGIGDLINTMITATIAVLFILLIEKRVGSMALIVYPTIVGGLSATIGVLILPYVHMITTGIGNMVNSFTELQPVLMCMLISMVFSFIIISPLSTVAIAIAIGITGLAAGSASIGISATEAVLLIGTSKVNRVAVPISIFFGGVKMMMPNMVKYPIIMLPILITAGISGIAGSLIGIAGTKESAGFGFIGMIGPISAFKFLHVDSAILSILLIILGFFVVPLVTAFILDIIFRKVLRLYTNDIYKFMG</sequence>
<evidence type="ECO:0000313" key="12">
    <source>
        <dbReference type="EMBL" id="TRL78470.1"/>
    </source>
</evidence>
<feature type="transmembrane region" description="Helical" evidence="8">
    <location>
        <begin position="234"/>
        <end position="252"/>
    </location>
</feature>
<evidence type="ECO:0000256" key="7">
    <source>
        <dbReference type="ARBA" id="ARBA00023136"/>
    </source>
</evidence>
<dbReference type="Proteomes" id="UP000238153">
    <property type="component" value="Unassembled WGS sequence"/>
</dbReference>
<keyword evidence="7 8" id="KW-0472">Membrane</keyword>
<evidence type="ECO:0000256" key="5">
    <source>
        <dbReference type="ARBA" id="ARBA00022692"/>
    </source>
</evidence>
<keyword evidence="4" id="KW-0762">Sugar transport</keyword>
<dbReference type="AlphaFoldDB" id="A0A2A1K995"/>
<name>A0A2A1K995_STAHA</name>
<evidence type="ECO:0000313" key="15">
    <source>
        <dbReference type="Proteomes" id="UP001269271"/>
    </source>
</evidence>
<reference evidence="11 13" key="1">
    <citation type="submission" date="2017-11" db="EMBL/GenBank/DDBJ databases">
        <authorList>
            <person name="Founou R.C."/>
            <person name="Founou L."/>
            <person name="Allam M."/>
            <person name="Ismail A."/>
            <person name="Essack S.Y."/>
        </authorList>
    </citation>
    <scope>NUCLEOTIDE SEQUENCE [LARGE SCALE GENOMIC DNA]</scope>
    <source>
        <strain evidence="11 13">G811N2B1</strain>
    </source>
</reference>
<feature type="transmembrane region" description="Helical" evidence="8">
    <location>
        <begin position="13"/>
        <end position="35"/>
    </location>
</feature>
<dbReference type="GO" id="GO:0009401">
    <property type="term" value="P:phosphoenolpyruvate-dependent sugar phosphotransferase system"/>
    <property type="evidence" value="ECO:0007669"/>
    <property type="project" value="InterPro"/>
</dbReference>
<evidence type="ECO:0000313" key="10">
    <source>
        <dbReference type="EMBL" id="MDT4287089.1"/>
    </source>
</evidence>
<keyword evidence="5 8" id="KW-0812">Transmembrane</keyword>
<evidence type="ECO:0000313" key="14">
    <source>
        <dbReference type="Proteomes" id="UP000316594"/>
    </source>
</evidence>
<dbReference type="GO" id="GO:0005886">
    <property type="term" value="C:plasma membrane"/>
    <property type="evidence" value="ECO:0007669"/>
    <property type="project" value="UniProtKB-SubCell"/>
</dbReference>
<evidence type="ECO:0000313" key="11">
    <source>
        <dbReference type="EMBL" id="PPJ76269.1"/>
    </source>
</evidence>
<feature type="transmembrane region" description="Helical" evidence="8">
    <location>
        <begin position="134"/>
        <end position="156"/>
    </location>
</feature>
<keyword evidence="2" id="KW-0813">Transport</keyword>
<accession>A0A2A1K995</accession>
<feature type="domain" description="Phosphotransferase system EIIC" evidence="9">
    <location>
        <begin position="16"/>
        <end position="349"/>
    </location>
</feature>
<comment type="subcellular location">
    <subcellularLocation>
        <location evidence="1">Cell membrane</location>
        <topology evidence="1">Multi-pass membrane protein</topology>
    </subcellularLocation>
</comment>
<dbReference type="STRING" id="1283.ShL2_00386"/>